<name>A0A508TYK9_9BRAD</name>
<dbReference type="AlphaFoldDB" id="A0A508TYK9"/>
<comment type="catalytic activity">
    <reaction evidence="4">
        <text>(R)-pantoate + NADP(+) = 2-dehydropantoate + NADPH + H(+)</text>
        <dbReference type="Rhea" id="RHEA:16233"/>
        <dbReference type="ChEBI" id="CHEBI:11561"/>
        <dbReference type="ChEBI" id="CHEBI:15378"/>
        <dbReference type="ChEBI" id="CHEBI:15980"/>
        <dbReference type="ChEBI" id="CHEBI:57783"/>
        <dbReference type="ChEBI" id="CHEBI:58349"/>
        <dbReference type="EC" id="1.1.1.169"/>
    </reaction>
</comment>
<evidence type="ECO:0000256" key="1">
    <source>
        <dbReference type="ARBA" id="ARBA00004994"/>
    </source>
</evidence>
<feature type="domain" description="Ketopantoate reductase N-terminal" evidence="6">
    <location>
        <begin position="3"/>
        <end position="104"/>
    </location>
</feature>
<dbReference type="GO" id="GO:0015940">
    <property type="term" value="P:pantothenate biosynthetic process"/>
    <property type="evidence" value="ECO:0007669"/>
    <property type="project" value="UniProtKB-UniPathway"/>
</dbReference>
<dbReference type="InterPro" id="IPR003421">
    <property type="entry name" value="Opine_DH"/>
</dbReference>
<dbReference type="PANTHER" id="PTHR38015">
    <property type="entry name" value="BLR6086 PROTEIN"/>
    <property type="match status" value="1"/>
</dbReference>
<dbReference type="SUPFAM" id="SSF51735">
    <property type="entry name" value="NAD(P)-binding Rossmann-fold domains"/>
    <property type="match status" value="1"/>
</dbReference>
<comment type="pathway">
    <text evidence="1">Cofactor biosynthesis; (R)-pantothenate biosynthesis; (R)-pantoate from 3-methyl-2-oxobutanoate: step 2/2.</text>
</comment>
<dbReference type="SUPFAM" id="SSF48179">
    <property type="entry name" value="6-phosphogluconate dehydrogenase C-terminal domain-like"/>
    <property type="match status" value="2"/>
</dbReference>
<dbReference type="Pfam" id="PF02558">
    <property type="entry name" value="ApbA"/>
    <property type="match status" value="1"/>
</dbReference>
<keyword evidence="3" id="KW-0566">Pantothenate biosynthesis</keyword>
<dbReference type="GO" id="GO:0008677">
    <property type="term" value="F:2-dehydropantoate 2-reductase activity"/>
    <property type="evidence" value="ECO:0007669"/>
    <property type="project" value="UniProtKB-EC"/>
</dbReference>
<dbReference type="InterPro" id="IPR013328">
    <property type="entry name" value="6PGD_dom2"/>
</dbReference>
<evidence type="ECO:0000256" key="4">
    <source>
        <dbReference type="ARBA" id="ARBA00048793"/>
    </source>
</evidence>
<dbReference type="PANTHER" id="PTHR38015:SF1">
    <property type="entry name" value="OPINE DEHYDROGENASE DOMAIN-CONTAINING PROTEIN"/>
    <property type="match status" value="1"/>
</dbReference>
<protein>
    <recommendedName>
        <fullName evidence="2">2-dehydropantoate 2-reductase</fullName>
    </recommendedName>
</protein>
<accession>A0A508TYK9</accession>
<dbReference type="InterPro" id="IPR051729">
    <property type="entry name" value="Opine/Lysopine_DH"/>
</dbReference>
<evidence type="ECO:0000259" key="6">
    <source>
        <dbReference type="Pfam" id="PF02558"/>
    </source>
</evidence>
<gene>
    <name evidence="7" type="primary">odh</name>
    <name evidence="7" type="ORF">CI1B_77120</name>
</gene>
<dbReference type="Gene3D" id="1.10.1040.10">
    <property type="entry name" value="N-(1-d-carboxylethyl)-l-norvaline Dehydrogenase, domain 2"/>
    <property type="match status" value="2"/>
</dbReference>
<dbReference type="EMBL" id="CAADFC020000033">
    <property type="protein sequence ID" value="VIO79286.1"/>
    <property type="molecule type" value="Genomic_DNA"/>
</dbReference>
<dbReference type="InterPro" id="IPR008927">
    <property type="entry name" value="6-PGluconate_DH-like_C_sf"/>
</dbReference>
<keyword evidence="8" id="KW-1185">Reference proteome</keyword>
<evidence type="ECO:0000256" key="2">
    <source>
        <dbReference type="ARBA" id="ARBA00019465"/>
    </source>
</evidence>
<dbReference type="Proteomes" id="UP000328092">
    <property type="component" value="Unassembled WGS sequence"/>
</dbReference>
<reference evidence="7" key="1">
    <citation type="submission" date="2019-02" db="EMBL/GenBank/DDBJ databases">
        <authorList>
            <person name="Pothier F.J."/>
        </authorList>
    </citation>
    <scope>NUCLEOTIDE SEQUENCE</scope>
    <source>
        <strain evidence="7">CI-1B</strain>
    </source>
</reference>
<organism evidence="7 8">
    <name type="scientific">Bradyrhizobium ivorense</name>
    <dbReference type="NCBI Taxonomy" id="2511166"/>
    <lineage>
        <taxon>Bacteria</taxon>
        <taxon>Pseudomonadati</taxon>
        <taxon>Pseudomonadota</taxon>
        <taxon>Alphaproteobacteria</taxon>
        <taxon>Hyphomicrobiales</taxon>
        <taxon>Nitrobacteraceae</taxon>
        <taxon>Bradyrhizobium</taxon>
    </lineage>
</organism>
<keyword evidence="7" id="KW-0560">Oxidoreductase</keyword>
<dbReference type="RefSeq" id="WP_139864245.1">
    <property type="nucleotide sequence ID" value="NZ_CAADFC020000033.1"/>
</dbReference>
<dbReference type="Gene3D" id="3.40.50.720">
    <property type="entry name" value="NAD(P)-binding Rossmann-like Domain"/>
    <property type="match status" value="1"/>
</dbReference>
<evidence type="ECO:0000313" key="7">
    <source>
        <dbReference type="EMBL" id="VIO79286.1"/>
    </source>
</evidence>
<feature type="domain" description="Opine dehydrogenase" evidence="5">
    <location>
        <begin position="242"/>
        <end position="343"/>
    </location>
</feature>
<dbReference type="InterPro" id="IPR036291">
    <property type="entry name" value="NAD(P)-bd_dom_sf"/>
</dbReference>
<dbReference type="OrthoDB" id="6135265at2"/>
<evidence type="ECO:0000313" key="8">
    <source>
        <dbReference type="Proteomes" id="UP000328092"/>
    </source>
</evidence>
<evidence type="ECO:0000259" key="5">
    <source>
        <dbReference type="Pfam" id="PF02317"/>
    </source>
</evidence>
<dbReference type="InterPro" id="IPR013332">
    <property type="entry name" value="KPR_N"/>
</dbReference>
<comment type="caution">
    <text evidence="7">The sequence shown here is derived from an EMBL/GenBank/DDBJ whole genome shotgun (WGS) entry which is preliminary data.</text>
</comment>
<evidence type="ECO:0000256" key="3">
    <source>
        <dbReference type="ARBA" id="ARBA00022655"/>
    </source>
</evidence>
<proteinExistence type="predicted"/>
<sequence>MKIAVLGGGNGSFAAAGDLALAGHEVRLWRRNPNDVAAHRAAGGTITVIDRAGRREARLAAITASIAKALDAADLILCPAPAFAQPAIAELAAPHLRDGQVVFLPPGTFGSYIFARAARDAGNRAEIATAETGTLPWLARKQGPYAVRISGRGARLPTGVFPSRSARHALGVIANAFPNAIEPCGDALSGALMNAGPIIHPPLITMNAGPIEHFAKWDIHKEGTQPAIRRVTDALDAERIAIRRVTDALDAERIAIREALGYRGPHFPLADHYSRDGEPWMYARDAHEQLTDSGDWSERLVLVEHRYMLEDLRLGLSFLASVGALAGVQTPLVKAFLAIGAAITGEEFAVTGRSLSSLGLGDLDRAGLQHLLAEGF</sequence>
<dbReference type="UniPathway" id="UPA00028">
    <property type="reaction ID" value="UER00004"/>
</dbReference>
<dbReference type="Pfam" id="PF02317">
    <property type="entry name" value="Octopine_DH"/>
    <property type="match status" value="1"/>
</dbReference>